<keyword evidence="6" id="KW-1185">Reference proteome</keyword>
<dbReference type="InterPro" id="IPR029045">
    <property type="entry name" value="ClpP/crotonase-like_dom_sf"/>
</dbReference>
<protein>
    <submittedName>
        <fullName evidence="5">Short chain enoyl-CoA hydratase</fullName>
    </submittedName>
</protein>
<dbReference type="STRING" id="665118.SAMN02983003_3201"/>
<accession>A0A1K2I1D1</accession>
<sequence>MLSDFKTITFERRDHIAIVTLNRPEARNAYDDTMQGELSTAWREIRGNDDIWCAVVTAAGKDAFCAGRDVKELSAFQQQGKLVPRYDPRHPSYGDFGAHLHKFGINKPIVGAINGFAVGGGLGLLLSCDLRIMSETAWIGDLHVNIGQIGGAGRILRQLPYAVAAELILSGQRIGAERAREVGLVNRVVAPDEVLPEALRWAEQLCRMSPLAVQRSKEIMQTLMALPTGSTALEEYYMAQMRLTEDGREGPMAFREKRAPRWTGK</sequence>
<dbReference type="SUPFAM" id="SSF52096">
    <property type="entry name" value="ClpP/crotonase"/>
    <property type="match status" value="1"/>
</dbReference>
<evidence type="ECO:0000256" key="3">
    <source>
        <dbReference type="ARBA" id="ARBA00023239"/>
    </source>
</evidence>
<proteinExistence type="inferred from homology"/>
<dbReference type="PROSITE" id="PS00166">
    <property type="entry name" value="ENOYL_COA_HYDRATASE"/>
    <property type="match status" value="1"/>
</dbReference>
<dbReference type="InterPro" id="IPR018376">
    <property type="entry name" value="Enoyl-CoA_hyd/isom_CS"/>
</dbReference>
<dbReference type="AlphaFoldDB" id="A0A1K2I1D1"/>
<reference evidence="5 6" key="1">
    <citation type="submission" date="2016-11" db="EMBL/GenBank/DDBJ databases">
        <authorList>
            <person name="Jaros S."/>
            <person name="Januszkiewicz K."/>
            <person name="Wedrychowicz H."/>
        </authorList>
    </citation>
    <scope>NUCLEOTIDE SEQUENCE [LARGE SCALE GENOMIC DNA]</scope>
    <source>
        <strain evidence="5 6">ATCC 23634</strain>
    </source>
</reference>
<organism evidence="5 6">
    <name type="scientific">Devosia enhydra</name>
    <dbReference type="NCBI Taxonomy" id="665118"/>
    <lineage>
        <taxon>Bacteria</taxon>
        <taxon>Pseudomonadati</taxon>
        <taxon>Pseudomonadota</taxon>
        <taxon>Alphaproteobacteria</taxon>
        <taxon>Hyphomicrobiales</taxon>
        <taxon>Devosiaceae</taxon>
        <taxon>Devosia</taxon>
    </lineage>
</organism>
<dbReference type="GO" id="GO:0006635">
    <property type="term" value="P:fatty acid beta-oxidation"/>
    <property type="evidence" value="ECO:0007669"/>
    <property type="project" value="TreeGrafter"/>
</dbReference>
<dbReference type="PANTHER" id="PTHR11941">
    <property type="entry name" value="ENOYL-COA HYDRATASE-RELATED"/>
    <property type="match status" value="1"/>
</dbReference>
<gene>
    <name evidence="5" type="ORF">SAMN02983003_3201</name>
</gene>
<dbReference type="Pfam" id="PF00378">
    <property type="entry name" value="ECH_1"/>
    <property type="match status" value="1"/>
</dbReference>
<dbReference type="Gene3D" id="3.90.226.10">
    <property type="entry name" value="2-enoyl-CoA Hydratase, Chain A, domain 1"/>
    <property type="match status" value="1"/>
</dbReference>
<evidence type="ECO:0000256" key="2">
    <source>
        <dbReference type="ARBA" id="ARBA00023098"/>
    </source>
</evidence>
<keyword evidence="3" id="KW-0456">Lyase</keyword>
<dbReference type="PANTHER" id="PTHR11941:SF169">
    <property type="entry name" value="(7AS)-7A-METHYL-1,5-DIOXO-2,3,5,6,7,7A-HEXAHYDRO-1H-INDENE-CARBOXYL-COA HYDROLASE"/>
    <property type="match status" value="1"/>
</dbReference>
<dbReference type="Proteomes" id="UP000183447">
    <property type="component" value="Unassembled WGS sequence"/>
</dbReference>
<evidence type="ECO:0000256" key="1">
    <source>
        <dbReference type="ARBA" id="ARBA00005254"/>
    </source>
</evidence>
<dbReference type="OrthoDB" id="9795727at2"/>
<evidence type="ECO:0000313" key="5">
    <source>
        <dbReference type="EMBL" id="SFZ86027.1"/>
    </source>
</evidence>
<dbReference type="RefSeq" id="WP_072345309.1">
    <property type="nucleotide sequence ID" value="NZ_FPKU01000003.1"/>
</dbReference>
<name>A0A1K2I1D1_9HYPH</name>
<evidence type="ECO:0000313" key="6">
    <source>
        <dbReference type="Proteomes" id="UP000183447"/>
    </source>
</evidence>
<keyword evidence="2" id="KW-0443">Lipid metabolism</keyword>
<dbReference type="GO" id="GO:0016829">
    <property type="term" value="F:lyase activity"/>
    <property type="evidence" value="ECO:0007669"/>
    <property type="project" value="UniProtKB-KW"/>
</dbReference>
<comment type="similarity">
    <text evidence="1 4">Belongs to the enoyl-CoA hydratase/isomerase family.</text>
</comment>
<dbReference type="InterPro" id="IPR001753">
    <property type="entry name" value="Enoyl-CoA_hydra/iso"/>
</dbReference>
<evidence type="ECO:0000256" key="4">
    <source>
        <dbReference type="RuleBase" id="RU003707"/>
    </source>
</evidence>
<dbReference type="EMBL" id="FPKU01000003">
    <property type="protein sequence ID" value="SFZ86027.1"/>
    <property type="molecule type" value="Genomic_DNA"/>
</dbReference>
<dbReference type="CDD" id="cd06558">
    <property type="entry name" value="crotonase-like"/>
    <property type="match status" value="1"/>
</dbReference>